<dbReference type="PROSITE" id="PS51819">
    <property type="entry name" value="VOC"/>
    <property type="match status" value="1"/>
</dbReference>
<feature type="domain" description="VOC" evidence="3">
    <location>
        <begin position="4"/>
        <end position="126"/>
    </location>
</feature>
<evidence type="ECO:0000256" key="1">
    <source>
        <dbReference type="ARBA" id="ARBA00009308"/>
    </source>
</evidence>
<dbReference type="SUPFAM" id="SSF54593">
    <property type="entry name" value="Glyoxalase/Bleomycin resistance protein/Dihydroxybiphenyl dioxygenase"/>
    <property type="match status" value="1"/>
</dbReference>
<dbReference type="CDD" id="cd07249">
    <property type="entry name" value="MMCE"/>
    <property type="match status" value="1"/>
</dbReference>
<evidence type="ECO:0000256" key="2">
    <source>
        <dbReference type="ARBA" id="ARBA00022723"/>
    </source>
</evidence>
<accession>A0A4Q9DH47</accession>
<dbReference type="Gene3D" id="3.10.180.10">
    <property type="entry name" value="2,3-Dihydroxybiphenyl 1,2-Dioxygenase, domain 1"/>
    <property type="match status" value="1"/>
</dbReference>
<dbReference type="EMBL" id="SIRE01000033">
    <property type="protein sequence ID" value="TBL70296.1"/>
    <property type="molecule type" value="Genomic_DNA"/>
</dbReference>
<dbReference type="GO" id="GO:0046491">
    <property type="term" value="P:L-methylmalonyl-CoA metabolic process"/>
    <property type="evidence" value="ECO:0007669"/>
    <property type="project" value="TreeGrafter"/>
</dbReference>
<dbReference type="GO" id="GO:0004493">
    <property type="term" value="F:methylmalonyl-CoA epimerase activity"/>
    <property type="evidence" value="ECO:0007669"/>
    <property type="project" value="TreeGrafter"/>
</dbReference>
<name>A0A4Q9DH47_9BACL</name>
<evidence type="ECO:0000313" key="5">
    <source>
        <dbReference type="Proteomes" id="UP000293142"/>
    </source>
</evidence>
<sequence length="133" mass="14850">MFTTMDHIAIAVWDIDQSLGYYTEQLGLALIHDEYLESAGVRLAYLKLGNNMIQLVQPIGDTPVRKFLEEKGEGLHHICLATDNIPYTLDKLDGEDNTKVVMGGRNRRACFIGRKPNGLAIELTENDPYTGVV</sequence>
<comment type="similarity">
    <text evidence="1">Belongs to the methylmalonyl-CoA epimerase family.</text>
</comment>
<organism evidence="4 5">
    <name type="scientific">Paenibacillus thalictri</name>
    <dbReference type="NCBI Taxonomy" id="2527873"/>
    <lineage>
        <taxon>Bacteria</taxon>
        <taxon>Bacillati</taxon>
        <taxon>Bacillota</taxon>
        <taxon>Bacilli</taxon>
        <taxon>Bacillales</taxon>
        <taxon>Paenibacillaceae</taxon>
        <taxon>Paenibacillus</taxon>
    </lineage>
</organism>
<reference evidence="4 5" key="1">
    <citation type="submission" date="2019-02" db="EMBL/GenBank/DDBJ databases">
        <title>Paenibacillus sp. nov., isolated from surface-sterilized tissue of Thalictrum simplex L.</title>
        <authorList>
            <person name="Tuo L."/>
        </authorList>
    </citation>
    <scope>NUCLEOTIDE SEQUENCE [LARGE SCALE GENOMIC DNA]</scope>
    <source>
        <strain evidence="4 5">N2SHLJ1</strain>
    </source>
</reference>
<gene>
    <name evidence="4" type="ORF">EYB31_33820</name>
</gene>
<dbReference type="RefSeq" id="WP_131018016.1">
    <property type="nucleotide sequence ID" value="NZ_SIRE01000033.1"/>
</dbReference>
<dbReference type="InterPro" id="IPR037523">
    <property type="entry name" value="VOC_core"/>
</dbReference>
<dbReference type="OrthoDB" id="9788468at2"/>
<protein>
    <submittedName>
        <fullName evidence="4">VOC family protein</fullName>
    </submittedName>
</protein>
<evidence type="ECO:0000313" key="4">
    <source>
        <dbReference type="EMBL" id="TBL70296.1"/>
    </source>
</evidence>
<dbReference type="Pfam" id="PF13669">
    <property type="entry name" value="Glyoxalase_4"/>
    <property type="match status" value="1"/>
</dbReference>
<keyword evidence="5" id="KW-1185">Reference proteome</keyword>
<dbReference type="PANTHER" id="PTHR43048">
    <property type="entry name" value="METHYLMALONYL-COA EPIMERASE"/>
    <property type="match status" value="1"/>
</dbReference>
<keyword evidence="2" id="KW-0479">Metal-binding</keyword>
<evidence type="ECO:0000259" key="3">
    <source>
        <dbReference type="PROSITE" id="PS51819"/>
    </source>
</evidence>
<dbReference type="PANTHER" id="PTHR43048:SF3">
    <property type="entry name" value="METHYLMALONYL-COA EPIMERASE, MITOCHONDRIAL"/>
    <property type="match status" value="1"/>
</dbReference>
<dbReference type="InterPro" id="IPR017515">
    <property type="entry name" value="MeMalonyl-CoA_epimerase"/>
</dbReference>
<dbReference type="GO" id="GO:0046872">
    <property type="term" value="F:metal ion binding"/>
    <property type="evidence" value="ECO:0007669"/>
    <property type="project" value="UniProtKB-KW"/>
</dbReference>
<dbReference type="InterPro" id="IPR029068">
    <property type="entry name" value="Glyas_Bleomycin-R_OHBP_Dase"/>
</dbReference>
<proteinExistence type="inferred from homology"/>
<dbReference type="Proteomes" id="UP000293142">
    <property type="component" value="Unassembled WGS sequence"/>
</dbReference>
<comment type="caution">
    <text evidence="4">The sequence shown here is derived from an EMBL/GenBank/DDBJ whole genome shotgun (WGS) entry which is preliminary data.</text>
</comment>
<dbReference type="InterPro" id="IPR051785">
    <property type="entry name" value="MMCE/EMCE_epimerase"/>
</dbReference>
<dbReference type="AlphaFoldDB" id="A0A4Q9DH47"/>